<feature type="domain" description="Lysozyme inhibitor LprI-like N-terminal" evidence="1">
    <location>
        <begin position="89"/>
        <end position="187"/>
    </location>
</feature>
<evidence type="ECO:0000313" key="2">
    <source>
        <dbReference type="EMBL" id="RSL18107.1"/>
    </source>
</evidence>
<evidence type="ECO:0000313" key="3">
    <source>
        <dbReference type="Proteomes" id="UP000269669"/>
    </source>
</evidence>
<dbReference type="EMBL" id="RSDW01000001">
    <property type="protein sequence ID" value="RSL18107.1"/>
    <property type="molecule type" value="Genomic_DNA"/>
</dbReference>
<protein>
    <submittedName>
        <fullName evidence="2">Uncharacterized protein YecT (DUF1311 family)</fullName>
    </submittedName>
</protein>
<name>A0A428MMG3_9BACT</name>
<sequence length="197" mass="21669">MYVDSEICVGNFFCGSVIFLPCYSQRVRILGRTVIISWVVLAGCLSSSVGQTKSVDSLTAEIQRGQDLHGRALHLVETEQARAKQPLCPKAATTYDANNCYATELGITDGNYLKLVRALGALLRSGGEADAKTAPARIPFDDAETTWHTYRDQACNAVGDQYDGGTIRPSMEMGCRITLTRHHMDELWDIYSDLGTR</sequence>
<keyword evidence="3" id="KW-1185">Reference proteome</keyword>
<reference evidence="2 3" key="1">
    <citation type="submission" date="2018-12" db="EMBL/GenBank/DDBJ databases">
        <title>Sequencing of bacterial isolates from soil warming experiment in Harvard Forest, Massachusetts, USA.</title>
        <authorList>
            <person name="Deangelis K."/>
        </authorList>
    </citation>
    <scope>NUCLEOTIDE SEQUENCE [LARGE SCALE GENOMIC DNA]</scope>
    <source>
        <strain evidence="2 3">EB153</strain>
    </source>
</reference>
<proteinExistence type="predicted"/>
<organism evidence="2 3">
    <name type="scientific">Edaphobacter aggregans</name>
    <dbReference type="NCBI Taxonomy" id="570835"/>
    <lineage>
        <taxon>Bacteria</taxon>
        <taxon>Pseudomonadati</taxon>
        <taxon>Acidobacteriota</taxon>
        <taxon>Terriglobia</taxon>
        <taxon>Terriglobales</taxon>
        <taxon>Acidobacteriaceae</taxon>
        <taxon>Edaphobacter</taxon>
    </lineage>
</organism>
<dbReference type="Proteomes" id="UP000269669">
    <property type="component" value="Unassembled WGS sequence"/>
</dbReference>
<dbReference type="InterPro" id="IPR009739">
    <property type="entry name" value="LprI-like_N"/>
</dbReference>
<gene>
    <name evidence="2" type="ORF">EDE15_3663</name>
</gene>
<dbReference type="Pfam" id="PF07007">
    <property type="entry name" value="LprI"/>
    <property type="match status" value="1"/>
</dbReference>
<dbReference type="Gene3D" id="1.20.1270.180">
    <property type="match status" value="1"/>
</dbReference>
<evidence type="ECO:0000259" key="1">
    <source>
        <dbReference type="Pfam" id="PF07007"/>
    </source>
</evidence>
<accession>A0A428MMG3</accession>
<dbReference type="OrthoDB" id="123421at2"/>
<dbReference type="AlphaFoldDB" id="A0A428MMG3"/>
<comment type="caution">
    <text evidence="2">The sequence shown here is derived from an EMBL/GenBank/DDBJ whole genome shotgun (WGS) entry which is preliminary data.</text>
</comment>